<evidence type="ECO:0000313" key="2">
    <source>
        <dbReference type="EMBL" id="MBB4659476.1"/>
    </source>
</evidence>
<dbReference type="Proteomes" id="UP000563524">
    <property type="component" value="Unassembled WGS sequence"/>
</dbReference>
<keyword evidence="3" id="KW-1185">Reference proteome</keyword>
<dbReference type="InterPro" id="IPR027417">
    <property type="entry name" value="P-loop_NTPase"/>
</dbReference>
<dbReference type="SMART" id="SM00382">
    <property type="entry name" value="AAA"/>
    <property type="match status" value="1"/>
</dbReference>
<reference evidence="2 3" key="1">
    <citation type="submission" date="2020-08" db="EMBL/GenBank/DDBJ databases">
        <title>Genomic Encyclopedia of Type Strains, Phase IV (KMG-IV): sequencing the most valuable type-strain genomes for metagenomic binning, comparative biology and taxonomic classification.</title>
        <authorList>
            <person name="Goeker M."/>
        </authorList>
    </citation>
    <scope>NUCLEOTIDE SEQUENCE [LARGE SCALE GENOMIC DNA]</scope>
    <source>
        <strain evidence="2 3">DSM 102850</strain>
    </source>
</reference>
<keyword evidence="2" id="KW-0548">Nucleotidyltransferase</keyword>
<dbReference type="RefSeq" id="WP_183818121.1">
    <property type="nucleotide sequence ID" value="NZ_JACHOB010000004.1"/>
</dbReference>
<dbReference type="AlphaFoldDB" id="A0A840I392"/>
<comment type="caution">
    <text evidence="2">The sequence shown here is derived from an EMBL/GenBank/DDBJ whole genome shotgun (WGS) entry which is preliminary data.</text>
</comment>
<proteinExistence type="predicted"/>
<accession>A0A840I392</accession>
<dbReference type="GO" id="GO:0009360">
    <property type="term" value="C:DNA polymerase III complex"/>
    <property type="evidence" value="ECO:0007669"/>
    <property type="project" value="TreeGrafter"/>
</dbReference>
<evidence type="ECO:0000313" key="3">
    <source>
        <dbReference type="Proteomes" id="UP000563524"/>
    </source>
</evidence>
<dbReference type="PANTHER" id="PTHR11669">
    <property type="entry name" value="REPLICATION FACTOR C / DNA POLYMERASE III GAMMA-TAU SUBUNIT"/>
    <property type="match status" value="1"/>
</dbReference>
<protein>
    <submittedName>
        <fullName evidence="2">DNA polymerase-3 subunit delta</fullName>
        <ecNumber evidence="2">2.7.7.7</ecNumber>
    </submittedName>
</protein>
<dbReference type="GO" id="GO:0006261">
    <property type="term" value="P:DNA-templated DNA replication"/>
    <property type="evidence" value="ECO:0007669"/>
    <property type="project" value="TreeGrafter"/>
</dbReference>
<dbReference type="PANTHER" id="PTHR11669:SF8">
    <property type="entry name" value="DNA POLYMERASE III SUBUNIT DELTA"/>
    <property type="match status" value="1"/>
</dbReference>
<dbReference type="Pfam" id="PF13177">
    <property type="entry name" value="DNA_pol3_delta2"/>
    <property type="match status" value="1"/>
</dbReference>
<dbReference type="InterPro" id="IPR050238">
    <property type="entry name" value="DNA_Rep/Repair_Clamp_Loader"/>
</dbReference>
<gene>
    <name evidence="2" type="ORF">GGQ59_002013</name>
</gene>
<keyword evidence="2" id="KW-0808">Transferase</keyword>
<organism evidence="2 3">
    <name type="scientific">Parvularcula dongshanensis</name>
    <dbReference type="NCBI Taxonomy" id="1173995"/>
    <lineage>
        <taxon>Bacteria</taxon>
        <taxon>Pseudomonadati</taxon>
        <taxon>Pseudomonadota</taxon>
        <taxon>Alphaproteobacteria</taxon>
        <taxon>Parvularculales</taxon>
        <taxon>Parvularculaceae</taxon>
        <taxon>Parvularcula</taxon>
    </lineage>
</organism>
<feature type="domain" description="AAA+ ATPase" evidence="1">
    <location>
        <begin position="24"/>
        <end position="171"/>
    </location>
</feature>
<dbReference type="InterPro" id="IPR003593">
    <property type="entry name" value="AAA+_ATPase"/>
</dbReference>
<evidence type="ECO:0000259" key="1">
    <source>
        <dbReference type="SMART" id="SM00382"/>
    </source>
</evidence>
<dbReference type="EC" id="2.7.7.7" evidence="2"/>
<dbReference type="Gene3D" id="3.40.50.300">
    <property type="entry name" value="P-loop containing nucleotide triphosphate hydrolases"/>
    <property type="match status" value="1"/>
</dbReference>
<dbReference type="GO" id="GO:0003887">
    <property type="term" value="F:DNA-directed DNA polymerase activity"/>
    <property type="evidence" value="ECO:0007669"/>
    <property type="project" value="UniProtKB-EC"/>
</dbReference>
<name>A0A840I392_9PROT</name>
<dbReference type="EMBL" id="JACHOB010000004">
    <property type="protein sequence ID" value="MBB4659476.1"/>
    <property type="molecule type" value="Genomic_DNA"/>
</dbReference>
<sequence length="320" mass="33255">MSSDLLLGPRAWERLDAALASGALTGGWLLTGPEGIGKGTLADALAAAHLSNANSLGRADERTAGLVAARGHPDLVVLRRTENEKTGRMRPEILVDEVRAATSRLHTTSATGRRAVIVDMADDLGRSGANALLKSLEEPPAGTAFLLLSRAPGKLLPTIRSRCRVAALNPLEEGVLVPWLRRRTDADGEAAAEAARLSGGAPGRALSLLEGEGEAARALADRLLRVAAGQGDVLALAEAAGARANDAVWPEAWAIVQNRLSAALRGQSDPIVSKSVGPPLLQALDEAKRLAEKAGALNADRAHTALVLTRTLARGMNAGR</sequence>
<dbReference type="SUPFAM" id="SSF52540">
    <property type="entry name" value="P-loop containing nucleoside triphosphate hydrolases"/>
    <property type="match status" value="1"/>
</dbReference>